<organism evidence="1 2">
    <name type="scientific">Capnocytophaga canis</name>
    <dbReference type="NCBI Taxonomy" id="1848903"/>
    <lineage>
        <taxon>Bacteria</taxon>
        <taxon>Pseudomonadati</taxon>
        <taxon>Bacteroidota</taxon>
        <taxon>Flavobacteriia</taxon>
        <taxon>Flavobacteriales</taxon>
        <taxon>Flavobacteriaceae</taxon>
        <taxon>Capnocytophaga</taxon>
    </lineage>
</organism>
<protein>
    <submittedName>
        <fullName evidence="1">Uncharacterized protein</fullName>
    </submittedName>
</protein>
<accession>A0A0B7IWU0</accession>
<dbReference type="EMBL" id="CDOL01000283">
    <property type="protein sequence ID" value="CEN54448.1"/>
    <property type="molecule type" value="Genomic_DNA"/>
</dbReference>
<gene>
    <name evidence="1" type="ORF">CCAND93_90032</name>
</gene>
<name>A0A0B7IWU0_9FLAO</name>
<dbReference type="Proteomes" id="UP000038200">
    <property type="component" value="Unassembled WGS sequence"/>
</dbReference>
<proteinExistence type="predicted"/>
<reference evidence="1 2" key="1">
    <citation type="submission" date="2015-01" db="EMBL/GenBank/DDBJ databases">
        <authorList>
            <person name="Xiang T."/>
            <person name="Song Y."/>
            <person name="Huang L."/>
            <person name="Wang B."/>
            <person name="Wu P."/>
        </authorList>
    </citation>
    <scope>NUCLEOTIDE SEQUENCE [LARGE SCALE GENOMIC DNA]</scope>
    <source>
        <strain evidence="1 2">CcD93</strain>
    </source>
</reference>
<sequence>MYETMKQLQLFKLPKKVQQMKAVSSEVQKKSKKIEPRARKIYNNTYRAKLKGIDVKPHQKTIYSKTEDVEQVVQIKQVKNLMNLGFVIQIII</sequence>
<evidence type="ECO:0000313" key="2">
    <source>
        <dbReference type="Proteomes" id="UP000038200"/>
    </source>
</evidence>
<evidence type="ECO:0000313" key="1">
    <source>
        <dbReference type="EMBL" id="CEN54448.1"/>
    </source>
</evidence>
<dbReference type="AlphaFoldDB" id="A0A0B7IWU0"/>